<protein>
    <submittedName>
        <fullName evidence="12">Oligopeptide transport system permease protein</fullName>
    </submittedName>
</protein>
<evidence type="ECO:0000256" key="3">
    <source>
        <dbReference type="ARBA" id="ARBA00022475"/>
    </source>
</evidence>
<dbReference type="STRING" id="1048340.SAMN05444487_1125"/>
<keyword evidence="7 10" id="KW-1133">Transmembrane helix</keyword>
<evidence type="ECO:0000313" key="12">
    <source>
        <dbReference type="EMBL" id="SDX20956.1"/>
    </source>
</evidence>
<dbReference type="InterPro" id="IPR025966">
    <property type="entry name" value="OppC_N"/>
</dbReference>
<evidence type="ECO:0000256" key="7">
    <source>
        <dbReference type="ARBA" id="ARBA00022989"/>
    </source>
</evidence>
<feature type="domain" description="ABC transmembrane type-1" evidence="11">
    <location>
        <begin position="110"/>
        <end position="299"/>
    </location>
</feature>
<comment type="similarity">
    <text evidence="9">Belongs to the binding-protein-dependent transport system permease family. OppBC subfamily.</text>
</comment>
<dbReference type="PANTHER" id="PTHR43386:SF24">
    <property type="entry name" value="OLIGOPEPTIDE TRANSPORT SYSTEM PERMEASE PROTEIN AMID"/>
    <property type="match status" value="1"/>
</dbReference>
<dbReference type="Pfam" id="PF00528">
    <property type="entry name" value="BPD_transp_1"/>
    <property type="match status" value="1"/>
</dbReference>
<keyword evidence="5" id="KW-0571">Peptide transport</keyword>
<evidence type="ECO:0000256" key="9">
    <source>
        <dbReference type="ARBA" id="ARBA00024202"/>
    </source>
</evidence>
<keyword evidence="6" id="KW-0653">Protein transport</keyword>
<dbReference type="InterPro" id="IPR050366">
    <property type="entry name" value="BP-dependent_transpt_permease"/>
</dbReference>
<evidence type="ECO:0000259" key="11">
    <source>
        <dbReference type="PROSITE" id="PS50928"/>
    </source>
</evidence>
<evidence type="ECO:0000256" key="10">
    <source>
        <dbReference type="RuleBase" id="RU363032"/>
    </source>
</evidence>
<dbReference type="SUPFAM" id="SSF161098">
    <property type="entry name" value="MetI-like"/>
    <property type="match status" value="1"/>
</dbReference>
<dbReference type="Proteomes" id="UP000198534">
    <property type="component" value="Unassembled WGS sequence"/>
</dbReference>
<dbReference type="PROSITE" id="PS50928">
    <property type="entry name" value="ABC_TM1"/>
    <property type="match status" value="1"/>
</dbReference>
<comment type="subcellular location">
    <subcellularLocation>
        <location evidence="1 10">Cell membrane</location>
        <topology evidence="1 10">Multi-pass membrane protein</topology>
    </subcellularLocation>
</comment>
<proteinExistence type="inferred from homology"/>
<keyword evidence="4 10" id="KW-0812">Transmembrane</keyword>
<evidence type="ECO:0000256" key="1">
    <source>
        <dbReference type="ARBA" id="ARBA00004651"/>
    </source>
</evidence>
<evidence type="ECO:0000256" key="4">
    <source>
        <dbReference type="ARBA" id="ARBA00022692"/>
    </source>
</evidence>
<dbReference type="GO" id="GO:0015833">
    <property type="term" value="P:peptide transport"/>
    <property type="evidence" value="ECO:0007669"/>
    <property type="project" value="UniProtKB-KW"/>
</dbReference>
<feature type="transmembrane region" description="Helical" evidence="10">
    <location>
        <begin position="49"/>
        <end position="67"/>
    </location>
</feature>
<feature type="transmembrane region" description="Helical" evidence="10">
    <location>
        <begin position="173"/>
        <end position="192"/>
    </location>
</feature>
<dbReference type="PANTHER" id="PTHR43386">
    <property type="entry name" value="OLIGOPEPTIDE TRANSPORT SYSTEM PERMEASE PROTEIN APPC"/>
    <property type="match status" value="1"/>
</dbReference>
<keyword evidence="8 10" id="KW-0472">Membrane</keyword>
<organism evidence="12 13">
    <name type="scientific">Marininema mesophilum</name>
    <dbReference type="NCBI Taxonomy" id="1048340"/>
    <lineage>
        <taxon>Bacteria</taxon>
        <taxon>Bacillati</taxon>
        <taxon>Bacillota</taxon>
        <taxon>Bacilli</taxon>
        <taxon>Bacillales</taxon>
        <taxon>Thermoactinomycetaceae</taxon>
        <taxon>Marininema</taxon>
    </lineage>
</organism>
<feature type="transmembrane region" description="Helical" evidence="10">
    <location>
        <begin position="149"/>
        <end position="167"/>
    </location>
</feature>
<dbReference type="GO" id="GO:0005886">
    <property type="term" value="C:plasma membrane"/>
    <property type="evidence" value="ECO:0007669"/>
    <property type="project" value="UniProtKB-SubCell"/>
</dbReference>
<evidence type="ECO:0000313" key="13">
    <source>
        <dbReference type="Proteomes" id="UP000198534"/>
    </source>
</evidence>
<evidence type="ECO:0000256" key="8">
    <source>
        <dbReference type="ARBA" id="ARBA00023136"/>
    </source>
</evidence>
<keyword evidence="13" id="KW-1185">Reference proteome</keyword>
<dbReference type="EMBL" id="FNNQ01000012">
    <property type="protein sequence ID" value="SDX20956.1"/>
    <property type="molecule type" value="Genomic_DNA"/>
</dbReference>
<evidence type="ECO:0000256" key="2">
    <source>
        <dbReference type="ARBA" id="ARBA00022448"/>
    </source>
</evidence>
<gene>
    <name evidence="12" type="ORF">SAMN05444487_1125</name>
</gene>
<reference evidence="12 13" key="1">
    <citation type="submission" date="2016-10" db="EMBL/GenBank/DDBJ databases">
        <authorList>
            <person name="de Groot N.N."/>
        </authorList>
    </citation>
    <scope>NUCLEOTIDE SEQUENCE [LARGE SCALE GENOMIC DNA]</scope>
    <source>
        <strain evidence="12 13">DSM 45610</strain>
    </source>
</reference>
<name>A0A1H2ZUE3_9BACL</name>
<accession>A0A1H2ZUE3</accession>
<evidence type="ECO:0000256" key="5">
    <source>
        <dbReference type="ARBA" id="ARBA00022856"/>
    </source>
</evidence>
<dbReference type="OrthoDB" id="9797472at2"/>
<dbReference type="Gene3D" id="1.10.3720.10">
    <property type="entry name" value="MetI-like"/>
    <property type="match status" value="1"/>
</dbReference>
<keyword evidence="2 10" id="KW-0813">Transport</keyword>
<feature type="transmembrane region" description="Helical" evidence="10">
    <location>
        <begin position="227"/>
        <end position="256"/>
    </location>
</feature>
<dbReference type="AlphaFoldDB" id="A0A1H2ZUE3"/>
<dbReference type="Pfam" id="PF12911">
    <property type="entry name" value="OppC_N"/>
    <property type="match status" value="1"/>
</dbReference>
<dbReference type="GO" id="GO:0055085">
    <property type="term" value="P:transmembrane transport"/>
    <property type="evidence" value="ECO:0007669"/>
    <property type="project" value="InterPro"/>
</dbReference>
<dbReference type="InterPro" id="IPR000515">
    <property type="entry name" value="MetI-like"/>
</dbReference>
<feature type="transmembrane region" description="Helical" evidence="10">
    <location>
        <begin position="276"/>
        <end position="299"/>
    </location>
</feature>
<feature type="transmembrane region" description="Helical" evidence="10">
    <location>
        <begin position="107"/>
        <end position="129"/>
    </location>
</feature>
<dbReference type="InterPro" id="IPR035906">
    <property type="entry name" value="MetI-like_sf"/>
</dbReference>
<sequence length="312" mass="34701">MSSMNSSTQNLTPEMFQPIERDTLAQEGVSSKKITFWGDVWRRFLKNKGALIGALLLLVIGILAIVGPEIHSYSYRSVNYDLINKEAFGDHWFGTDGAGRDVWTRTWYGAGISLLIAFLATAFDLFIGVPYGCISGYYGGKVDNWMQRIIEVLYGIPNLIVIILLLLWMKPGIIAIALALGITGWITMARVVRGQMLKLKSQEYVLAARTLGASTRRMLTKHMLPNVLGPVIITIMFSIPTAIFFEAFLAFIGLGIRPPEASLGVLINDGYKVLQLFPYQLFFPALVLSLIMFSFNLVGDGLRDALDPKLRQ</sequence>
<keyword evidence="3" id="KW-1003">Cell membrane</keyword>
<evidence type="ECO:0000256" key="6">
    <source>
        <dbReference type="ARBA" id="ARBA00022927"/>
    </source>
</evidence>
<dbReference type="GO" id="GO:0015031">
    <property type="term" value="P:protein transport"/>
    <property type="evidence" value="ECO:0007669"/>
    <property type="project" value="UniProtKB-KW"/>
</dbReference>
<dbReference type="CDD" id="cd06261">
    <property type="entry name" value="TM_PBP2"/>
    <property type="match status" value="1"/>
</dbReference>